<dbReference type="PROSITE" id="PS51257">
    <property type="entry name" value="PROKAR_LIPOPROTEIN"/>
    <property type="match status" value="1"/>
</dbReference>
<feature type="transmembrane region" description="Helical" evidence="1">
    <location>
        <begin position="189"/>
        <end position="216"/>
    </location>
</feature>
<evidence type="ECO:0000256" key="1">
    <source>
        <dbReference type="SAM" id="Phobius"/>
    </source>
</evidence>
<comment type="caution">
    <text evidence="3">The sequence shown here is derived from an EMBL/GenBank/DDBJ whole genome shotgun (WGS) entry which is preliminary data.</text>
</comment>
<keyword evidence="4" id="KW-1185">Reference proteome</keyword>
<dbReference type="InterPro" id="IPR012867">
    <property type="entry name" value="DUF1648"/>
</dbReference>
<feature type="transmembrane region" description="Helical" evidence="1">
    <location>
        <begin position="65"/>
        <end position="84"/>
    </location>
</feature>
<reference evidence="4" key="1">
    <citation type="submission" date="2015-09" db="EMBL/GenBank/DDBJ databases">
        <authorList>
            <person name="Graham D.E."/>
            <person name="Mahan K.M."/>
            <person name="Klingeman D.M."/>
            <person name="Fida T."/>
            <person name="Giannone R.J."/>
            <person name="Hettich R.L."/>
            <person name="Parry R.J."/>
            <person name="Spain J.C."/>
        </authorList>
    </citation>
    <scope>NUCLEOTIDE SEQUENCE [LARGE SCALE GENOMIC DNA]</scope>
    <source>
        <strain evidence="4">JCM 4701</strain>
    </source>
</reference>
<keyword evidence="1" id="KW-0812">Transmembrane</keyword>
<feature type="domain" description="DUF1648" evidence="2">
    <location>
        <begin position="27"/>
        <end position="66"/>
    </location>
</feature>
<keyword evidence="1" id="KW-0472">Membrane</keyword>
<dbReference type="Proteomes" id="UP000236047">
    <property type="component" value="Unassembled WGS sequence"/>
</dbReference>
<dbReference type="Pfam" id="PF07853">
    <property type="entry name" value="DUF1648"/>
    <property type="match status" value="1"/>
</dbReference>
<dbReference type="EMBL" id="LJSN01000003">
    <property type="protein sequence ID" value="PNE38461.1"/>
    <property type="molecule type" value="Genomic_DNA"/>
</dbReference>
<protein>
    <recommendedName>
        <fullName evidence="2">DUF1648 domain-containing protein</fullName>
    </recommendedName>
</protein>
<feature type="transmembrane region" description="Helical" evidence="1">
    <location>
        <begin position="131"/>
        <end position="152"/>
    </location>
</feature>
<feature type="transmembrane region" description="Helical" evidence="1">
    <location>
        <begin position="96"/>
        <end position="119"/>
    </location>
</feature>
<gene>
    <name evidence="3" type="ORF">AOB60_31015</name>
</gene>
<dbReference type="RefSeq" id="WP_102925828.1">
    <property type="nucleotide sequence ID" value="NZ_LJSN01000003.1"/>
</dbReference>
<proteinExistence type="predicted"/>
<accession>A0A2N8PBS6</accession>
<evidence type="ECO:0000313" key="3">
    <source>
        <dbReference type="EMBL" id="PNE38461.1"/>
    </source>
</evidence>
<keyword evidence="1" id="KW-1133">Transmembrane helix</keyword>
<name>A0A2N8PBS6_STRNR</name>
<evidence type="ECO:0000313" key="4">
    <source>
        <dbReference type="Proteomes" id="UP000236047"/>
    </source>
</evidence>
<sequence length="328" mass="34012">MKRSAPFAGPVNTRPRGWIAALPFILVTLILGACYACVAGRLPERLATHFAAGGRPDGYSSPQGFLAECLVGLLVLGVGLGLFVQRGLPARAGRWMVATAYFTAVCLGGTSVTILLGNARGGDPVGLRLPAWQVAVMLGAGLVAGALGWLLAGAEPEASRPQGGTVRRLDLPAGTRAGWSRTVSSPLMALLAAAMMCAGVLLGVFAGWVGGAVMLLSSLTVAVHCSVRVTVDWRGLSLTPTLLPVPLHRIPLAKVAEATSRRIGALAEYGGWGYRIQPGRSGLLLRSGEGVVLRLTSGREFVVTVDDSATAAALLNTYLDRHRSGEGS</sequence>
<evidence type="ECO:0000259" key="2">
    <source>
        <dbReference type="Pfam" id="PF07853"/>
    </source>
</evidence>
<dbReference type="AlphaFoldDB" id="A0A2N8PBS6"/>
<organism evidence="3 4">
    <name type="scientific">Streptomyces noursei</name>
    <name type="common">Streptomyces albulus</name>
    <dbReference type="NCBI Taxonomy" id="1971"/>
    <lineage>
        <taxon>Bacteria</taxon>
        <taxon>Bacillati</taxon>
        <taxon>Actinomycetota</taxon>
        <taxon>Actinomycetes</taxon>
        <taxon>Kitasatosporales</taxon>
        <taxon>Streptomycetaceae</taxon>
        <taxon>Streptomyces</taxon>
    </lineage>
</organism>